<feature type="region of interest" description="Disordered" evidence="1">
    <location>
        <begin position="1"/>
        <end position="36"/>
    </location>
</feature>
<reference evidence="2" key="1">
    <citation type="submission" date="2023-08" db="EMBL/GenBank/DDBJ databases">
        <title>Chromosome-level Genome Assembly of mud carp (Cirrhinus molitorella).</title>
        <authorList>
            <person name="Liu H."/>
        </authorList>
    </citation>
    <scope>NUCLEOTIDE SEQUENCE</scope>
    <source>
        <strain evidence="2">Prfri</strain>
        <tissue evidence="2">Muscle</tissue>
    </source>
</reference>
<proteinExistence type="predicted"/>
<organism evidence="2 3">
    <name type="scientific">Cirrhinus molitorella</name>
    <name type="common">mud carp</name>
    <dbReference type="NCBI Taxonomy" id="172907"/>
    <lineage>
        <taxon>Eukaryota</taxon>
        <taxon>Metazoa</taxon>
        <taxon>Chordata</taxon>
        <taxon>Craniata</taxon>
        <taxon>Vertebrata</taxon>
        <taxon>Euteleostomi</taxon>
        <taxon>Actinopterygii</taxon>
        <taxon>Neopterygii</taxon>
        <taxon>Teleostei</taxon>
        <taxon>Ostariophysi</taxon>
        <taxon>Cypriniformes</taxon>
        <taxon>Cyprinidae</taxon>
        <taxon>Labeoninae</taxon>
        <taxon>Labeonini</taxon>
        <taxon>Cirrhinus</taxon>
    </lineage>
</organism>
<evidence type="ECO:0000313" key="2">
    <source>
        <dbReference type="EMBL" id="KAK2876484.1"/>
    </source>
</evidence>
<sequence>MHGEAPRRHKVDVCKEQWTSMDDPGTHTQRSSQDVETRLRLDLDKGDHIRDNPRSLWSVSQVVLLSADKEHVRVIRTLEAVRSESVRSKSLA</sequence>
<keyword evidence="3" id="KW-1185">Reference proteome</keyword>
<evidence type="ECO:0000256" key="1">
    <source>
        <dbReference type="SAM" id="MobiDB-lite"/>
    </source>
</evidence>
<accession>A0AA88TE44</accession>
<feature type="compositionally biased region" description="Basic and acidic residues" evidence="1">
    <location>
        <begin position="1"/>
        <end position="15"/>
    </location>
</feature>
<comment type="caution">
    <text evidence="2">The sequence shown here is derived from an EMBL/GenBank/DDBJ whole genome shotgun (WGS) entry which is preliminary data.</text>
</comment>
<dbReference type="Proteomes" id="UP001187343">
    <property type="component" value="Unassembled WGS sequence"/>
</dbReference>
<dbReference type="EMBL" id="JAUYZG010000020">
    <property type="protein sequence ID" value="KAK2876484.1"/>
    <property type="molecule type" value="Genomic_DNA"/>
</dbReference>
<name>A0AA88TE44_9TELE</name>
<gene>
    <name evidence="2" type="ORF">Q8A67_020580</name>
</gene>
<protein>
    <submittedName>
        <fullName evidence="2">Uncharacterized protein</fullName>
    </submittedName>
</protein>
<evidence type="ECO:0000313" key="3">
    <source>
        <dbReference type="Proteomes" id="UP001187343"/>
    </source>
</evidence>
<dbReference type="AlphaFoldDB" id="A0AA88TE44"/>